<dbReference type="EMBL" id="FPLJ01000100">
    <property type="protein sequence ID" value="SGZ00586.1"/>
    <property type="molecule type" value="Genomic_DNA"/>
</dbReference>
<dbReference type="RefSeq" id="WP_280173731.1">
    <property type="nucleotide sequence ID" value="NZ_CAWRCN010000037.1"/>
</dbReference>
<protein>
    <submittedName>
        <fullName evidence="1">Uncharacterized protein</fullName>
    </submittedName>
</protein>
<sequence length="41" mass="5144">MKFAYWRSCKISNVKPMNIDWMQDFYHERLEQEKLESQYGL</sequence>
<proteinExistence type="predicted"/>
<organism evidence="1 2">
    <name type="scientific">Moritella viscosa</name>
    <dbReference type="NCBI Taxonomy" id="80854"/>
    <lineage>
        <taxon>Bacteria</taxon>
        <taxon>Pseudomonadati</taxon>
        <taxon>Pseudomonadota</taxon>
        <taxon>Gammaproteobacteria</taxon>
        <taxon>Alteromonadales</taxon>
        <taxon>Moritellaceae</taxon>
        <taxon>Moritella</taxon>
    </lineage>
</organism>
<evidence type="ECO:0000313" key="2">
    <source>
        <dbReference type="Proteomes" id="UP000182660"/>
    </source>
</evidence>
<evidence type="ECO:0000313" key="1">
    <source>
        <dbReference type="EMBL" id="SGZ00586.1"/>
    </source>
</evidence>
<accession>A0ABY1HIA8</accession>
<dbReference type="Proteomes" id="UP000182660">
    <property type="component" value="Unassembled WGS sequence"/>
</dbReference>
<keyword evidence="2" id="KW-1185">Reference proteome</keyword>
<name>A0ABY1HIA8_9GAMM</name>
<gene>
    <name evidence="1" type="ORF">MT2528_4055</name>
</gene>
<comment type="caution">
    <text evidence="1">The sequence shown here is derived from an EMBL/GenBank/DDBJ whole genome shotgun (WGS) entry which is preliminary data.</text>
</comment>
<reference evidence="1 2" key="1">
    <citation type="submission" date="2016-11" db="EMBL/GenBank/DDBJ databases">
        <authorList>
            <person name="Klemetsen T."/>
        </authorList>
    </citation>
    <scope>NUCLEOTIDE SEQUENCE [LARGE SCALE GENOMIC DNA]</scope>
    <source>
        <strain evidence="1">MT 2528</strain>
    </source>
</reference>